<evidence type="ECO:0008006" key="4">
    <source>
        <dbReference type="Google" id="ProtNLM"/>
    </source>
</evidence>
<dbReference type="EMBL" id="JAKEVY010000003">
    <property type="protein sequence ID" value="MCF1715939.1"/>
    <property type="molecule type" value="Genomic_DNA"/>
</dbReference>
<keyword evidence="1" id="KW-1133">Transmembrane helix</keyword>
<dbReference type="RefSeq" id="WP_234866885.1">
    <property type="nucleotide sequence ID" value="NZ_JAKEVY010000003.1"/>
</dbReference>
<keyword evidence="1" id="KW-0812">Transmembrane</keyword>
<comment type="caution">
    <text evidence="2">The sequence shown here is derived from an EMBL/GenBank/DDBJ whole genome shotgun (WGS) entry which is preliminary data.</text>
</comment>
<evidence type="ECO:0000313" key="3">
    <source>
        <dbReference type="Proteomes" id="UP001200145"/>
    </source>
</evidence>
<gene>
    <name evidence="2" type="ORF">L0U88_14965</name>
</gene>
<feature type="transmembrane region" description="Helical" evidence="1">
    <location>
        <begin position="75"/>
        <end position="93"/>
    </location>
</feature>
<feature type="transmembrane region" description="Helical" evidence="1">
    <location>
        <begin position="47"/>
        <end position="63"/>
    </location>
</feature>
<reference evidence="2 3" key="1">
    <citation type="submission" date="2022-01" db="EMBL/GenBank/DDBJ databases">
        <title>Flavihumibacter sp. nov., isolated from sediment of a river.</title>
        <authorList>
            <person name="Liu H."/>
        </authorList>
    </citation>
    <scope>NUCLEOTIDE SEQUENCE [LARGE SCALE GENOMIC DNA]</scope>
    <source>
        <strain evidence="2 3">RY-1</strain>
    </source>
</reference>
<dbReference type="Proteomes" id="UP001200145">
    <property type="component" value="Unassembled WGS sequence"/>
</dbReference>
<protein>
    <recommendedName>
        <fullName evidence="4">VanZ-like domain-containing protein</fullName>
    </recommendedName>
</protein>
<dbReference type="PANTHER" id="PTHR28008:SF1">
    <property type="entry name" value="DOMAIN PROTEIN, PUTATIVE (AFU_ORTHOLOGUE AFUA_3G10980)-RELATED"/>
    <property type="match status" value="1"/>
</dbReference>
<sequence length="135" mass="15419">MLHSFFERRTFPLVLLVFVHFLLLLPGGSFGKEKIELIPHADKLVHFGLYSLMVGSWIIFFNLKDDLNPHQKRTWNFIIVLLAIGDGIIVEFMQASPLIHRDFDWMDALADGIGALAGLIGGLWFTKKIKRPPFT</sequence>
<keyword evidence="1" id="KW-0472">Membrane</keyword>
<accession>A0ABS9BL35</accession>
<evidence type="ECO:0000256" key="1">
    <source>
        <dbReference type="SAM" id="Phobius"/>
    </source>
</evidence>
<proteinExistence type="predicted"/>
<organism evidence="2 3">
    <name type="scientific">Flavihumibacter fluminis</name>
    <dbReference type="NCBI Taxonomy" id="2909236"/>
    <lineage>
        <taxon>Bacteria</taxon>
        <taxon>Pseudomonadati</taxon>
        <taxon>Bacteroidota</taxon>
        <taxon>Chitinophagia</taxon>
        <taxon>Chitinophagales</taxon>
        <taxon>Chitinophagaceae</taxon>
        <taxon>Flavihumibacter</taxon>
    </lineage>
</organism>
<keyword evidence="3" id="KW-1185">Reference proteome</keyword>
<name>A0ABS9BL35_9BACT</name>
<evidence type="ECO:0000313" key="2">
    <source>
        <dbReference type="EMBL" id="MCF1715939.1"/>
    </source>
</evidence>
<feature type="transmembrane region" description="Helical" evidence="1">
    <location>
        <begin position="105"/>
        <end position="125"/>
    </location>
</feature>
<dbReference type="PANTHER" id="PTHR28008">
    <property type="entry name" value="DOMAIN PROTEIN, PUTATIVE (AFU_ORTHOLOGUE AFUA_3G10980)-RELATED"/>
    <property type="match status" value="1"/>
</dbReference>